<dbReference type="PROSITE" id="PS50853">
    <property type="entry name" value="FN3"/>
    <property type="match status" value="2"/>
</dbReference>
<dbReference type="SUPFAM" id="SSF49265">
    <property type="entry name" value="Fibronectin type III"/>
    <property type="match status" value="1"/>
</dbReference>
<dbReference type="Proteomes" id="UP001058860">
    <property type="component" value="Chromosome"/>
</dbReference>
<evidence type="ECO:0000313" key="5">
    <source>
        <dbReference type="EMBL" id="UUY03770.1"/>
    </source>
</evidence>
<dbReference type="InterPro" id="IPR050964">
    <property type="entry name" value="Striated_Muscle_Regulatory"/>
</dbReference>
<dbReference type="InterPro" id="IPR003961">
    <property type="entry name" value="FN3_dom"/>
</dbReference>
<name>A0ABY5PH32_9ACTN</name>
<dbReference type="SMART" id="SM00060">
    <property type="entry name" value="FN3"/>
    <property type="match status" value="2"/>
</dbReference>
<evidence type="ECO:0000313" key="6">
    <source>
        <dbReference type="Proteomes" id="UP001058860"/>
    </source>
</evidence>
<dbReference type="InterPro" id="IPR036116">
    <property type="entry name" value="FN3_sf"/>
</dbReference>
<evidence type="ECO:0000256" key="3">
    <source>
        <dbReference type="SAM" id="SignalP"/>
    </source>
</evidence>
<dbReference type="CDD" id="cd00063">
    <property type="entry name" value="FN3"/>
    <property type="match status" value="2"/>
</dbReference>
<keyword evidence="1" id="KW-0677">Repeat</keyword>
<proteinExistence type="predicted"/>
<evidence type="ECO:0000256" key="2">
    <source>
        <dbReference type="ARBA" id="ARBA00023295"/>
    </source>
</evidence>
<dbReference type="PANTHER" id="PTHR13817">
    <property type="entry name" value="TITIN"/>
    <property type="match status" value="1"/>
</dbReference>
<keyword evidence="2" id="KW-0326">Glycosidase</keyword>
<organism evidence="5 6">
    <name type="scientific">Svornostia abyssi</name>
    <dbReference type="NCBI Taxonomy" id="2898438"/>
    <lineage>
        <taxon>Bacteria</taxon>
        <taxon>Bacillati</taxon>
        <taxon>Actinomycetota</taxon>
        <taxon>Thermoleophilia</taxon>
        <taxon>Solirubrobacterales</taxon>
        <taxon>Baekduiaceae</taxon>
        <taxon>Svornostia</taxon>
    </lineage>
</organism>
<feature type="domain" description="Fibronectin type-III" evidence="4">
    <location>
        <begin position="28"/>
        <end position="127"/>
    </location>
</feature>
<feature type="signal peptide" evidence="3">
    <location>
        <begin position="1"/>
        <end position="23"/>
    </location>
</feature>
<evidence type="ECO:0000256" key="1">
    <source>
        <dbReference type="ARBA" id="ARBA00022737"/>
    </source>
</evidence>
<dbReference type="PANTHER" id="PTHR13817:SF73">
    <property type="entry name" value="FIBRONECTIN TYPE-III DOMAIN-CONTAINING PROTEIN"/>
    <property type="match status" value="1"/>
</dbReference>
<reference evidence="6" key="1">
    <citation type="submission" date="2021-11" db="EMBL/GenBank/DDBJ databases">
        <title>Cultivation dependent microbiological survey of springs from the worlds oldest radium mine currently devoted to the extraction of radon-saturated water.</title>
        <authorList>
            <person name="Kapinusova G."/>
            <person name="Smrhova T."/>
            <person name="Strejcek M."/>
            <person name="Suman J."/>
            <person name="Jani K."/>
            <person name="Pajer P."/>
            <person name="Uhlik O."/>
        </authorList>
    </citation>
    <scope>NUCLEOTIDE SEQUENCE [LARGE SCALE GENOMIC DNA]</scope>
    <source>
        <strain evidence="6">J379</strain>
    </source>
</reference>
<evidence type="ECO:0000259" key="4">
    <source>
        <dbReference type="PROSITE" id="PS50853"/>
    </source>
</evidence>
<gene>
    <name evidence="5" type="ORF">LRS13_24435</name>
</gene>
<keyword evidence="2" id="KW-0378">Hydrolase</keyword>
<feature type="domain" description="Fibronectin type-III" evidence="4">
    <location>
        <begin position="128"/>
        <end position="229"/>
    </location>
</feature>
<dbReference type="InterPro" id="IPR013783">
    <property type="entry name" value="Ig-like_fold"/>
</dbReference>
<keyword evidence="6" id="KW-1185">Reference proteome</keyword>
<feature type="chain" id="PRO_5046250478" description="Fibronectin type-III domain-containing protein" evidence="3">
    <location>
        <begin position="24"/>
        <end position="421"/>
    </location>
</feature>
<dbReference type="EMBL" id="CP088295">
    <property type="protein sequence ID" value="UUY03770.1"/>
    <property type="molecule type" value="Genomic_DNA"/>
</dbReference>
<dbReference type="Gene3D" id="2.60.40.10">
    <property type="entry name" value="Immunoglobulins"/>
    <property type="match status" value="2"/>
</dbReference>
<keyword evidence="3" id="KW-0732">Signal</keyword>
<dbReference type="RefSeq" id="WP_353864273.1">
    <property type="nucleotide sequence ID" value="NZ_CP088295.1"/>
</dbReference>
<accession>A0ABY5PH32</accession>
<sequence length="421" mass="43982">MRFLPSVLTAAALAAAAPAAAQAQNPAPPAATTGAAQSVERTSATLTATVDPNGAETTYRFQYGTSSSYGLVTAEATVPAGDDPVTVRVPVTGLTEDTTYHYRVTATNAAGVDNGADRTLRTDAPPAAPRAPAVSTQGATAIQPTTATLTARVNPRGQATTYYFQYGASTNYSARTASVSAGAGSSTITVRTNISGLRANTRYQYRVVAVNATGTTRGSNRSFTTLRGPTGVSMAITPRSVRWNGSVTVSGRIAGSGVGGAPVALERSDFPYLTGFREVARRNAESDGDYAFTVGPLFSAVRLRVATRTTIAAASAPFQVANRVAPGLRIVGGNRRSVAISGAINPAVPNGRVSVQRKTPSGRWIRVRSVQPQPLAGNRSRYRVRVNRVRRAAVIRVVVIPNDGGEHANGASREVRVARRR</sequence>
<protein>
    <recommendedName>
        <fullName evidence="4">Fibronectin type-III domain-containing protein</fullName>
    </recommendedName>
</protein>